<organism evidence="3 4">
    <name type="scientific">Undibacter mobilis</name>
    <dbReference type="NCBI Taxonomy" id="2292256"/>
    <lineage>
        <taxon>Bacteria</taxon>
        <taxon>Pseudomonadati</taxon>
        <taxon>Pseudomonadota</taxon>
        <taxon>Alphaproteobacteria</taxon>
        <taxon>Hyphomicrobiales</taxon>
        <taxon>Nitrobacteraceae</taxon>
        <taxon>Undibacter</taxon>
    </lineage>
</organism>
<evidence type="ECO:0000256" key="1">
    <source>
        <dbReference type="SAM" id="Phobius"/>
    </source>
</evidence>
<keyword evidence="1" id="KW-0812">Transmembrane</keyword>
<feature type="chain" id="PRO_5016645682" description="PXPV repeat-containing protein" evidence="2">
    <location>
        <begin position="24"/>
        <end position="106"/>
    </location>
</feature>
<proteinExistence type="predicted"/>
<comment type="caution">
    <text evidence="3">The sequence shown here is derived from an EMBL/GenBank/DDBJ whole genome shotgun (WGS) entry which is preliminary data.</text>
</comment>
<evidence type="ECO:0008006" key="5">
    <source>
        <dbReference type="Google" id="ProtNLM"/>
    </source>
</evidence>
<accession>A0A371BAW6</accession>
<evidence type="ECO:0000256" key="2">
    <source>
        <dbReference type="SAM" id="SignalP"/>
    </source>
</evidence>
<protein>
    <recommendedName>
        <fullName evidence="5">PXPV repeat-containing protein</fullName>
    </recommendedName>
</protein>
<feature type="transmembrane region" description="Helical" evidence="1">
    <location>
        <begin position="39"/>
        <end position="60"/>
    </location>
</feature>
<feature type="signal peptide" evidence="2">
    <location>
        <begin position="1"/>
        <end position="23"/>
    </location>
</feature>
<keyword evidence="1" id="KW-1133">Transmembrane helix</keyword>
<dbReference type="RefSeq" id="WP_115516774.1">
    <property type="nucleotide sequence ID" value="NZ_QRGO01000001.1"/>
</dbReference>
<dbReference type="EMBL" id="QRGO01000001">
    <property type="protein sequence ID" value="RDV04749.1"/>
    <property type="molecule type" value="Genomic_DNA"/>
</dbReference>
<dbReference type="AlphaFoldDB" id="A0A371BAW6"/>
<evidence type="ECO:0000313" key="3">
    <source>
        <dbReference type="EMBL" id="RDV04749.1"/>
    </source>
</evidence>
<keyword evidence="2" id="KW-0732">Signal</keyword>
<evidence type="ECO:0000313" key="4">
    <source>
        <dbReference type="Proteomes" id="UP000263993"/>
    </source>
</evidence>
<name>A0A371BAW6_9BRAD</name>
<gene>
    <name evidence="3" type="ORF">DXH78_09345</name>
</gene>
<keyword evidence="4" id="KW-1185">Reference proteome</keyword>
<sequence>MTSFRKSLTALGAAAIITIAAVAAPQPAEARGGRVAAGIIGGLAVGAIIGGMASGGYGYGYGPGYYYGPRPYYAPAPVYYGPRCWWQRERVWDGYGWRLQRVRVCD</sequence>
<keyword evidence="1" id="KW-0472">Membrane</keyword>
<dbReference type="Proteomes" id="UP000263993">
    <property type="component" value="Unassembled WGS sequence"/>
</dbReference>
<reference evidence="4" key="1">
    <citation type="submission" date="2018-08" db="EMBL/GenBank/DDBJ databases">
        <authorList>
            <person name="Kim S.-J."/>
            <person name="Jung G.-Y."/>
        </authorList>
    </citation>
    <scope>NUCLEOTIDE SEQUENCE [LARGE SCALE GENOMIC DNA]</scope>
    <source>
        <strain evidence="4">GY_H</strain>
    </source>
</reference>